<organism evidence="12 13">
    <name type="scientific">Uabimicrobium amorphum</name>
    <dbReference type="NCBI Taxonomy" id="2596890"/>
    <lineage>
        <taxon>Bacteria</taxon>
        <taxon>Pseudomonadati</taxon>
        <taxon>Planctomycetota</taxon>
        <taxon>Candidatus Uabimicrobiia</taxon>
        <taxon>Candidatus Uabimicrobiales</taxon>
        <taxon>Candidatus Uabimicrobiaceae</taxon>
        <taxon>Candidatus Uabimicrobium</taxon>
    </lineage>
</organism>
<dbReference type="Gene3D" id="3.90.950.10">
    <property type="match status" value="1"/>
</dbReference>
<dbReference type="FunFam" id="3.90.950.10:FF:000001">
    <property type="entry name" value="dITP/XTP pyrophosphatase"/>
    <property type="match status" value="1"/>
</dbReference>
<dbReference type="OrthoDB" id="9807456at2"/>
<dbReference type="GO" id="GO:0036220">
    <property type="term" value="F:ITP diphosphatase activity"/>
    <property type="evidence" value="ECO:0007669"/>
    <property type="project" value="UniProtKB-UniRule"/>
</dbReference>
<dbReference type="NCBIfam" id="TIGR00042">
    <property type="entry name" value="RdgB/HAM1 family non-canonical purine NTP pyrophosphatase"/>
    <property type="match status" value="1"/>
</dbReference>
<evidence type="ECO:0000256" key="11">
    <source>
        <dbReference type="RuleBase" id="RU003781"/>
    </source>
</evidence>
<evidence type="ECO:0000256" key="4">
    <source>
        <dbReference type="ARBA" id="ARBA00022741"/>
    </source>
</evidence>
<keyword evidence="6 10" id="KW-0460">Magnesium</keyword>
<dbReference type="RefSeq" id="WP_151966198.1">
    <property type="nucleotide sequence ID" value="NZ_AP019860.1"/>
</dbReference>
<evidence type="ECO:0000256" key="8">
    <source>
        <dbReference type="ARBA" id="ARBA00051875"/>
    </source>
</evidence>
<name>A0A5S9F117_UABAM</name>
<comment type="catalytic activity">
    <reaction evidence="9 10">
        <text>XTP + H2O = XMP + diphosphate + H(+)</text>
        <dbReference type="Rhea" id="RHEA:28610"/>
        <dbReference type="ChEBI" id="CHEBI:15377"/>
        <dbReference type="ChEBI" id="CHEBI:15378"/>
        <dbReference type="ChEBI" id="CHEBI:33019"/>
        <dbReference type="ChEBI" id="CHEBI:57464"/>
        <dbReference type="ChEBI" id="CHEBI:61314"/>
        <dbReference type="EC" id="3.6.1.66"/>
    </reaction>
</comment>
<keyword evidence="5 10" id="KW-0378">Hydrolase</keyword>
<proteinExistence type="inferred from homology"/>
<dbReference type="InterPro" id="IPR002637">
    <property type="entry name" value="RdgB/HAM1"/>
</dbReference>
<feature type="binding site" evidence="10">
    <location>
        <position position="72"/>
    </location>
    <ligand>
        <name>substrate</name>
    </ligand>
</feature>
<dbReference type="SUPFAM" id="SSF52972">
    <property type="entry name" value="ITPase-like"/>
    <property type="match status" value="1"/>
</dbReference>
<dbReference type="GO" id="GO:0009117">
    <property type="term" value="P:nucleotide metabolic process"/>
    <property type="evidence" value="ECO:0007669"/>
    <property type="project" value="UniProtKB-KW"/>
</dbReference>
<comment type="subunit">
    <text evidence="2 10">Homodimer.</text>
</comment>
<evidence type="ECO:0000256" key="5">
    <source>
        <dbReference type="ARBA" id="ARBA00022801"/>
    </source>
</evidence>
<dbReference type="GO" id="GO:0046872">
    <property type="term" value="F:metal ion binding"/>
    <property type="evidence" value="ECO:0007669"/>
    <property type="project" value="UniProtKB-KW"/>
</dbReference>
<comment type="caution">
    <text evidence="10">Lacks conserved residue(s) required for the propagation of feature annotation.</text>
</comment>
<dbReference type="PANTHER" id="PTHR11067">
    <property type="entry name" value="INOSINE TRIPHOSPHATE PYROPHOSPHATASE/HAM1 PROTEIN"/>
    <property type="match status" value="1"/>
</dbReference>
<dbReference type="EC" id="3.6.1.66" evidence="10"/>
<comment type="catalytic activity">
    <reaction evidence="10">
        <text>ITP + H2O = IMP + diphosphate + H(+)</text>
        <dbReference type="Rhea" id="RHEA:29399"/>
        <dbReference type="ChEBI" id="CHEBI:15377"/>
        <dbReference type="ChEBI" id="CHEBI:15378"/>
        <dbReference type="ChEBI" id="CHEBI:33019"/>
        <dbReference type="ChEBI" id="CHEBI:58053"/>
        <dbReference type="ChEBI" id="CHEBI:61402"/>
        <dbReference type="EC" id="3.6.1.66"/>
    </reaction>
</comment>
<dbReference type="GO" id="GO:0009146">
    <property type="term" value="P:purine nucleoside triphosphate catabolic process"/>
    <property type="evidence" value="ECO:0007669"/>
    <property type="project" value="UniProtKB-UniRule"/>
</dbReference>
<dbReference type="HAMAP" id="MF_01405">
    <property type="entry name" value="Non_canon_purine_NTPase"/>
    <property type="match status" value="1"/>
</dbReference>
<keyword evidence="13" id="KW-1185">Reference proteome</keyword>
<dbReference type="GO" id="GO:0005829">
    <property type="term" value="C:cytosol"/>
    <property type="evidence" value="ECO:0007669"/>
    <property type="project" value="TreeGrafter"/>
</dbReference>
<keyword evidence="7 10" id="KW-0546">Nucleotide metabolism</keyword>
<feature type="active site" description="Proton acceptor" evidence="10">
    <location>
        <position position="71"/>
    </location>
</feature>
<keyword evidence="4 10" id="KW-0547">Nucleotide-binding</keyword>
<evidence type="ECO:0000256" key="10">
    <source>
        <dbReference type="HAMAP-Rule" id="MF_01405"/>
    </source>
</evidence>
<feature type="binding site" evidence="10">
    <location>
        <begin position="183"/>
        <end position="184"/>
    </location>
    <ligand>
        <name>substrate</name>
    </ligand>
</feature>
<dbReference type="Pfam" id="PF01725">
    <property type="entry name" value="Ham1p_like"/>
    <property type="match status" value="1"/>
</dbReference>
<evidence type="ECO:0000313" key="12">
    <source>
        <dbReference type="EMBL" id="BBM81938.1"/>
    </source>
</evidence>
<evidence type="ECO:0000256" key="2">
    <source>
        <dbReference type="ARBA" id="ARBA00011738"/>
    </source>
</evidence>
<dbReference type="EMBL" id="AP019860">
    <property type="protein sequence ID" value="BBM81938.1"/>
    <property type="molecule type" value="Genomic_DNA"/>
</dbReference>
<evidence type="ECO:0000313" key="13">
    <source>
        <dbReference type="Proteomes" id="UP000326354"/>
    </source>
</evidence>
<dbReference type="CDD" id="cd00515">
    <property type="entry name" value="HAM1"/>
    <property type="match status" value="1"/>
</dbReference>
<evidence type="ECO:0000256" key="1">
    <source>
        <dbReference type="ARBA" id="ARBA00008023"/>
    </source>
</evidence>
<gene>
    <name evidence="12" type="ORF">UABAM_00281</name>
</gene>
<dbReference type="AlphaFoldDB" id="A0A5S9F117"/>
<dbReference type="PANTHER" id="PTHR11067:SF9">
    <property type="entry name" value="INOSINE TRIPHOSPHATE PYROPHOSPHATASE"/>
    <property type="match status" value="1"/>
</dbReference>
<comment type="catalytic activity">
    <reaction evidence="8 10">
        <text>dITP + H2O = dIMP + diphosphate + H(+)</text>
        <dbReference type="Rhea" id="RHEA:28342"/>
        <dbReference type="ChEBI" id="CHEBI:15377"/>
        <dbReference type="ChEBI" id="CHEBI:15378"/>
        <dbReference type="ChEBI" id="CHEBI:33019"/>
        <dbReference type="ChEBI" id="CHEBI:61194"/>
        <dbReference type="ChEBI" id="CHEBI:61382"/>
        <dbReference type="EC" id="3.6.1.66"/>
    </reaction>
</comment>
<evidence type="ECO:0000256" key="3">
    <source>
        <dbReference type="ARBA" id="ARBA00022723"/>
    </source>
</evidence>
<evidence type="ECO:0000256" key="6">
    <source>
        <dbReference type="ARBA" id="ARBA00022842"/>
    </source>
</evidence>
<evidence type="ECO:0000256" key="9">
    <source>
        <dbReference type="ARBA" id="ARBA00052017"/>
    </source>
</evidence>
<protein>
    <recommendedName>
        <fullName evidence="10">dITP/XTP pyrophosphatase</fullName>
        <ecNumber evidence="10">3.6.1.66</ecNumber>
    </recommendedName>
    <alternativeName>
        <fullName evidence="10">Non-canonical purine NTP pyrophosphatase</fullName>
    </alternativeName>
    <alternativeName>
        <fullName evidence="10">Non-standard purine NTP pyrophosphatase</fullName>
    </alternativeName>
    <alternativeName>
        <fullName evidence="10">Nucleoside-triphosphate diphosphatase</fullName>
    </alternativeName>
    <alternativeName>
        <fullName evidence="10">Nucleoside-triphosphate pyrophosphatase</fullName>
        <shortName evidence="10">NTPase</shortName>
    </alternativeName>
</protein>
<sequence length="198" mass="21778">MKKILLGSNNKKKLHELEKLLAKSDYNIVTAKDLGITLPDVVEDGSTYEENAAKKALAFNKFSGLPAIADDSGLEVDALDGEPGIYSGRWSGENGENQSRENNKKLLTLLQGVPFEKRTAKFVCVIVLAVDGEVKITTRGECPGVIIEELRGQGGFGYDPLFFLPKYDKTFAELTEVKSKISHRAIALKKFEQKLSSL</sequence>
<dbReference type="GO" id="GO:0000166">
    <property type="term" value="F:nucleotide binding"/>
    <property type="evidence" value="ECO:0007669"/>
    <property type="project" value="UniProtKB-KW"/>
</dbReference>
<dbReference type="Proteomes" id="UP000326354">
    <property type="component" value="Chromosome"/>
</dbReference>
<dbReference type="GO" id="GO:0036222">
    <property type="term" value="F:XTP diphosphatase activity"/>
    <property type="evidence" value="ECO:0007669"/>
    <property type="project" value="UniProtKB-UniRule"/>
</dbReference>
<feature type="binding site" evidence="10">
    <location>
        <begin position="8"/>
        <end position="13"/>
    </location>
    <ligand>
        <name>substrate</name>
    </ligand>
</feature>
<dbReference type="InterPro" id="IPR020922">
    <property type="entry name" value="dITP/XTP_pyrophosphatase"/>
</dbReference>
<keyword evidence="3 10" id="KW-0479">Metal-binding</keyword>
<dbReference type="GO" id="GO:0035870">
    <property type="term" value="F:dITP diphosphatase activity"/>
    <property type="evidence" value="ECO:0007669"/>
    <property type="project" value="UniProtKB-UniRule"/>
</dbReference>
<dbReference type="InterPro" id="IPR029001">
    <property type="entry name" value="ITPase-like_fam"/>
</dbReference>
<comment type="function">
    <text evidence="10">Pyrophosphatase that catalyzes the hydrolysis of nucleoside triphosphates to their monophosphate derivatives, with a high preference for the non-canonical purine nucleotides XTP (xanthosine triphosphate), dITP (deoxyinosine triphosphate) and ITP. Seems to function as a house-cleaning enzyme that removes non-canonical purine nucleotides from the nucleotide pool, thus preventing their incorporation into DNA/RNA and avoiding chromosomal lesions.</text>
</comment>
<dbReference type="KEGG" id="uam:UABAM_00281"/>
<dbReference type="GO" id="GO:0017111">
    <property type="term" value="F:ribonucleoside triphosphate phosphatase activity"/>
    <property type="evidence" value="ECO:0007669"/>
    <property type="project" value="InterPro"/>
</dbReference>
<feature type="binding site" evidence="10">
    <location>
        <position position="71"/>
    </location>
    <ligand>
        <name>Mg(2+)</name>
        <dbReference type="ChEBI" id="CHEBI:18420"/>
    </ligand>
</feature>
<evidence type="ECO:0000256" key="7">
    <source>
        <dbReference type="ARBA" id="ARBA00023080"/>
    </source>
</evidence>
<comment type="cofactor">
    <cofactor evidence="10">
        <name>Mg(2+)</name>
        <dbReference type="ChEBI" id="CHEBI:18420"/>
    </cofactor>
    <text evidence="10">Binds 1 Mg(2+) ion per subunit.</text>
</comment>
<comment type="similarity">
    <text evidence="1 10 11">Belongs to the HAM1 NTPase family.</text>
</comment>
<feature type="binding site" evidence="10">
    <location>
        <begin position="156"/>
        <end position="159"/>
    </location>
    <ligand>
        <name>substrate</name>
    </ligand>
</feature>
<reference evidence="12 13" key="1">
    <citation type="submission" date="2019-08" db="EMBL/GenBank/DDBJ databases">
        <title>Complete genome sequence of Candidatus Uab amorphum.</title>
        <authorList>
            <person name="Shiratori T."/>
            <person name="Suzuki S."/>
            <person name="Kakizawa Y."/>
            <person name="Ishida K."/>
        </authorList>
    </citation>
    <scope>NUCLEOTIDE SEQUENCE [LARGE SCALE GENOMIC DNA]</scope>
    <source>
        <strain evidence="12 13">SRT547</strain>
    </source>
</reference>
<feature type="binding site" evidence="10">
    <location>
        <position position="178"/>
    </location>
    <ligand>
        <name>substrate</name>
    </ligand>
</feature>
<accession>A0A5S9F117</accession>